<name>A0ABQ9T9G7_SAGOE</name>
<gene>
    <name evidence="1" type="ORF">P7K49_040733</name>
</gene>
<dbReference type="EMBL" id="JASSZA010000302">
    <property type="protein sequence ID" value="KAK2081376.1"/>
    <property type="molecule type" value="Genomic_DNA"/>
</dbReference>
<organism evidence="1 2">
    <name type="scientific">Saguinus oedipus</name>
    <name type="common">Cotton-top tamarin</name>
    <name type="synonym">Oedipomidas oedipus</name>
    <dbReference type="NCBI Taxonomy" id="9490"/>
    <lineage>
        <taxon>Eukaryota</taxon>
        <taxon>Metazoa</taxon>
        <taxon>Chordata</taxon>
        <taxon>Craniata</taxon>
        <taxon>Vertebrata</taxon>
        <taxon>Euteleostomi</taxon>
        <taxon>Mammalia</taxon>
        <taxon>Eutheria</taxon>
        <taxon>Euarchontoglires</taxon>
        <taxon>Primates</taxon>
        <taxon>Haplorrhini</taxon>
        <taxon>Platyrrhini</taxon>
        <taxon>Cebidae</taxon>
        <taxon>Callitrichinae</taxon>
        <taxon>Saguinus</taxon>
    </lineage>
</organism>
<comment type="caution">
    <text evidence="1">The sequence shown here is derived from an EMBL/GenBank/DDBJ whole genome shotgun (WGS) entry which is preliminary data.</text>
</comment>
<evidence type="ECO:0000313" key="2">
    <source>
        <dbReference type="Proteomes" id="UP001266305"/>
    </source>
</evidence>
<dbReference type="Proteomes" id="UP001266305">
    <property type="component" value="Unassembled WGS sequence"/>
</dbReference>
<keyword evidence="2" id="KW-1185">Reference proteome</keyword>
<evidence type="ECO:0000313" key="1">
    <source>
        <dbReference type="EMBL" id="KAK2081376.1"/>
    </source>
</evidence>
<proteinExistence type="predicted"/>
<accession>A0ABQ9T9G7</accession>
<protein>
    <submittedName>
        <fullName evidence="1">Uncharacterized protein</fullName>
    </submittedName>
</protein>
<reference evidence="1 2" key="1">
    <citation type="submission" date="2023-05" db="EMBL/GenBank/DDBJ databases">
        <title>B98-5 Cell Line De Novo Hybrid Assembly: An Optical Mapping Approach.</title>
        <authorList>
            <person name="Kananen K."/>
            <person name="Auerbach J.A."/>
            <person name="Kautto E."/>
            <person name="Blachly J.S."/>
        </authorList>
    </citation>
    <scope>NUCLEOTIDE SEQUENCE [LARGE SCALE GENOMIC DNA]</scope>
    <source>
        <strain evidence="1">B95-8</strain>
        <tissue evidence="1">Cell line</tissue>
    </source>
</reference>
<sequence length="457" mass="49746">MSVYVYVHTHTPSSSSSPPHHYKLTSPCVEWGVCPGTAVPRREDSRENQPKCYLPGLFLLLEGQLIAEKCGHRLQGGTDRPGQDAAARADIAVQLRGWIQLHWNRVNPCEAEDPRVWVCSQGASSMPSLTRNLTGRLVQSSPRRDRTAITSTDLCSEMTCFLNIASLSFTVNCRKVFPAYYGSPSWSAQHLYFLPKPCPCSNHVGPPLPGAIPTPSPGSGLARTENTHWATGVTGCRALPPSPPGYSCQGAPPQTYSRRSPCLRGRYCGSTRLTCSLPDTQWWKVMVKLSEGRITASGGSSTAHSLPCKTHLCVPPGAWLLERACIRTAGLLHCPDLTLIPVQVGMAVRPHLVKRSQALEPWASSGADQWQSILRMLLVRQVKVPAVGPGDMLHGRAELEGWGNLTADTLTGQSPVNDPRIYSGKHGEAWEVMSSECGYTGQLDSDTWLIKGPKVGR</sequence>